<dbReference type="Proteomes" id="UP000887580">
    <property type="component" value="Unplaced"/>
</dbReference>
<reference evidence="2" key="1">
    <citation type="submission" date="2022-11" db="UniProtKB">
        <authorList>
            <consortium name="WormBaseParasite"/>
        </authorList>
    </citation>
    <scope>IDENTIFICATION</scope>
</reference>
<organism evidence="1 2">
    <name type="scientific">Panagrolaimus sp. PS1159</name>
    <dbReference type="NCBI Taxonomy" id="55785"/>
    <lineage>
        <taxon>Eukaryota</taxon>
        <taxon>Metazoa</taxon>
        <taxon>Ecdysozoa</taxon>
        <taxon>Nematoda</taxon>
        <taxon>Chromadorea</taxon>
        <taxon>Rhabditida</taxon>
        <taxon>Tylenchina</taxon>
        <taxon>Panagrolaimomorpha</taxon>
        <taxon>Panagrolaimoidea</taxon>
        <taxon>Panagrolaimidae</taxon>
        <taxon>Panagrolaimus</taxon>
    </lineage>
</organism>
<name>A0AC35GAU7_9BILA</name>
<proteinExistence type="predicted"/>
<dbReference type="WBParaSite" id="PS1159_v2.g2950.t1">
    <property type="protein sequence ID" value="PS1159_v2.g2950.t1"/>
    <property type="gene ID" value="PS1159_v2.g2950"/>
</dbReference>
<accession>A0AC35GAU7</accession>
<protein>
    <submittedName>
        <fullName evidence="2">Suppressor of forked domain-containing protein</fullName>
    </submittedName>
</protein>
<sequence>MWETQFWSKQWGSWPHDKRQLVDIPEKIDTKKSVIANIELRLGSKKSCTNKDIWKYYIEYLRDRNPIAMLEVYLRYCRFFISDIEMVKKYRNEIERIGKLEAVSVFWIDTIEWELEFGDLKTAQSLLKEAVKDLTDIPKVLSEENFMKVFGKCKRKMKESDEENFDVPSKRRRIQTPSSVEDEDDGNEEDKNEEKVVKKYVDDYEEQDSDEEEEEEYEDESDEDEENEGDESDESEDDSEKSEKILKRRVRISSSEDDVTFCAYGILTNFSRFISKLFKCEATHMS</sequence>
<evidence type="ECO:0000313" key="2">
    <source>
        <dbReference type="WBParaSite" id="PS1159_v2.g2950.t1"/>
    </source>
</evidence>
<evidence type="ECO:0000313" key="1">
    <source>
        <dbReference type="Proteomes" id="UP000887580"/>
    </source>
</evidence>